<evidence type="ECO:0000313" key="2">
    <source>
        <dbReference type="EMBL" id="MBX65848.1"/>
    </source>
</evidence>
<organism evidence="2">
    <name type="scientific">Rhizophora mucronata</name>
    <name type="common">Asiatic mangrove</name>
    <dbReference type="NCBI Taxonomy" id="61149"/>
    <lineage>
        <taxon>Eukaryota</taxon>
        <taxon>Viridiplantae</taxon>
        <taxon>Streptophyta</taxon>
        <taxon>Embryophyta</taxon>
        <taxon>Tracheophyta</taxon>
        <taxon>Spermatophyta</taxon>
        <taxon>Magnoliopsida</taxon>
        <taxon>eudicotyledons</taxon>
        <taxon>Gunneridae</taxon>
        <taxon>Pentapetalae</taxon>
        <taxon>rosids</taxon>
        <taxon>fabids</taxon>
        <taxon>Malpighiales</taxon>
        <taxon>Rhizophoraceae</taxon>
        <taxon>Rhizophora</taxon>
    </lineage>
</organism>
<name>A0A2P2QFS5_RHIMU</name>
<proteinExistence type="predicted"/>
<feature type="region of interest" description="Disordered" evidence="1">
    <location>
        <begin position="1"/>
        <end position="23"/>
    </location>
</feature>
<accession>A0A2P2QFS5</accession>
<dbReference type="EMBL" id="GGEC01085364">
    <property type="protein sequence ID" value="MBX65848.1"/>
    <property type="molecule type" value="Transcribed_RNA"/>
</dbReference>
<dbReference type="AlphaFoldDB" id="A0A2P2QFS5"/>
<sequence length="30" mass="3575">MIIQQLRDQNKDSQPGNESIQIKPIEQYFL</sequence>
<evidence type="ECO:0000256" key="1">
    <source>
        <dbReference type="SAM" id="MobiDB-lite"/>
    </source>
</evidence>
<protein>
    <submittedName>
        <fullName evidence="2">Uncharacterized protein</fullName>
    </submittedName>
</protein>
<reference evidence="2" key="1">
    <citation type="submission" date="2018-02" db="EMBL/GenBank/DDBJ databases">
        <title>Rhizophora mucronata_Transcriptome.</title>
        <authorList>
            <person name="Meera S.P."/>
            <person name="Sreeshan A."/>
            <person name="Augustine A."/>
        </authorList>
    </citation>
    <scope>NUCLEOTIDE SEQUENCE</scope>
    <source>
        <tissue evidence="2">Leaf</tissue>
    </source>
</reference>